<dbReference type="Proteomes" id="UP000242770">
    <property type="component" value="Unassembled WGS sequence"/>
</dbReference>
<gene>
    <name evidence="1" type="primary">SSCI57360.1</name>
</gene>
<dbReference type="AlphaFoldDB" id="A0A0F7RXA0"/>
<sequence>RVAFALSSTFQGEVQKYFALLHLGYSRPPVEHYVSLVSFVKPSGVYGNAGYDSDPAVLGVPGRLDTHTYTDVSRCSDDGSRSF</sequence>
<keyword evidence="2" id="KW-1185">Reference proteome</keyword>
<accession>A0A0F7RXA0</accession>
<organism evidence="1 2">
    <name type="scientific">Sporisorium scitamineum</name>
    <dbReference type="NCBI Taxonomy" id="49012"/>
    <lineage>
        <taxon>Eukaryota</taxon>
        <taxon>Fungi</taxon>
        <taxon>Dikarya</taxon>
        <taxon>Basidiomycota</taxon>
        <taxon>Ustilaginomycotina</taxon>
        <taxon>Ustilaginomycetes</taxon>
        <taxon>Ustilaginales</taxon>
        <taxon>Ustilaginaceae</taxon>
        <taxon>Sporisorium</taxon>
    </lineage>
</organism>
<dbReference type="EMBL" id="CCFA01003421">
    <property type="protein sequence ID" value="CDS01070.1"/>
    <property type="molecule type" value="Genomic_DNA"/>
</dbReference>
<evidence type="ECO:0000313" key="1">
    <source>
        <dbReference type="EMBL" id="CDS01070.1"/>
    </source>
</evidence>
<name>A0A0F7RXA0_9BASI</name>
<evidence type="ECO:0000313" key="2">
    <source>
        <dbReference type="Proteomes" id="UP000242770"/>
    </source>
</evidence>
<protein>
    <submittedName>
        <fullName evidence="1">Uncharacterized protein</fullName>
    </submittedName>
</protein>
<proteinExistence type="predicted"/>
<feature type="non-terminal residue" evidence="1">
    <location>
        <position position="1"/>
    </location>
</feature>
<reference evidence="2" key="1">
    <citation type="submission" date="2014-06" db="EMBL/GenBank/DDBJ databases">
        <authorList>
            <person name="Berkman P.J."/>
        </authorList>
    </citation>
    <scope>NUCLEOTIDE SEQUENCE [LARGE SCALE GENOMIC DNA]</scope>
</reference>